<evidence type="ECO:0000256" key="1">
    <source>
        <dbReference type="ARBA" id="ARBA00022741"/>
    </source>
</evidence>
<name>A0ABQ4KZK0_SIMTE</name>
<dbReference type="NCBIfam" id="TIGR00229">
    <property type="entry name" value="sensory_box"/>
    <property type="match status" value="1"/>
</dbReference>
<dbReference type="SUPFAM" id="SSF46689">
    <property type="entry name" value="Homeodomain-like"/>
    <property type="match status" value="1"/>
</dbReference>
<evidence type="ECO:0000313" key="7">
    <source>
        <dbReference type="Proteomes" id="UP000680670"/>
    </source>
</evidence>
<gene>
    <name evidence="6" type="ORF">J6TS1_29160</name>
</gene>
<dbReference type="PANTHER" id="PTHR32071">
    <property type="entry name" value="TRANSCRIPTIONAL REGULATORY PROTEIN"/>
    <property type="match status" value="1"/>
</dbReference>
<dbReference type="PANTHER" id="PTHR32071:SF74">
    <property type="entry name" value="TRANSCRIPTIONAL ACTIVATOR ROCR"/>
    <property type="match status" value="1"/>
</dbReference>
<dbReference type="RefSeq" id="WP_213020767.1">
    <property type="nucleotide sequence ID" value="NZ_BORJ01000007.1"/>
</dbReference>
<keyword evidence="2" id="KW-0067">ATP-binding</keyword>
<dbReference type="EMBL" id="BORJ01000007">
    <property type="protein sequence ID" value="GIN97046.1"/>
    <property type="molecule type" value="Genomic_DNA"/>
</dbReference>
<reference evidence="6 7" key="1">
    <citation type="submission" date="2021-03" db="EMBL/GenBank/DDBJ databases">
        <title>Antimicrobial resistance genes in bacteria isolated from Japanese honey, and their potential for conferring macrolide and lincosamide resistance in the American foulbrood pathogen Paenibacillus larvae.</title>
        <authorList>
            <person name="Okamoto M."/>
            <person name="Kumagai M."/>
            <person name="Kanamori H."/>
            <person name="Takamatsu D."/>
        </authorList>
    </citation>
    <scope>NUCLEOTIDE SEQUENCE [LARGE SCALE GENOMIC DNA]</scope>
    <source>
        <strain evidence="6 7">J6TS1</strain>
    </source>
</reference>
<keyword evidence="1" id="KW-0547">Nucleotide-binding</keyword>
<dbReference type="CDD" id="cd00009">
    <property type="entry name" value="AAA"/>
    <property type="match status" value="1"/>
</dbReference>
<protein>
    <submittedName>
        <fullName evidence="6">Sigma-54-dependent Fis family transcriptional regulator</fullName>
    </submittedName>
</protein>
<dbReference type="Gene3D" id="3.40.50.300">
    <property type="entry name" value="P-loop containing nucleotide triphosphate hydrolases"/>
    <property type="match status" value="1"/>
</dbReference>
<dbReference type="Pfam" id="PF00158">
    <property type="entry name" value="Sigma54_activat"/>
    <property type="match status" value="1"/>
</dbReference>
<evidence type="ECO:0000313" key="6">
    <source>
        <dbReference type="EMBL" id="GIN97046.1"/>
    </source>
</evidence>
<dbReference type="Gene3D" id="1.10.10.60">
    <property type="entry name" value="Homeodomain-like"/>
    <property type="match status" value="1"/>
</dbReference>
<evidence type="ECO:0000256" key="2">
    <source>
        <dbReference type="ARBA" id="ARBA00022840"/>
    </source>
</evidence>
<comment type="caution">
    <text evidence="6">The sequence shown here is derived from an EMBL/GenBank/DDBJ whole genome shotgun (WGS) entry which is preliminary data.</text>
</comment>
<dbReference type="PRINTS" id="PR01590">
    <property type="entry name" value="HTHFIS"/>
</dbReference>
<organism evidence="6 7">
    <name type="scientific">Siminovitchia terrae</name>
    <name type="common">Bacillus terrae</name>
    <dbReference type="NCBI Taxonomy" id="1914933"/>
    <lineage>
        <taxon>Bacteria</taxon>
        <taxon>Bacillati</taxon>
        <taxon>Bacillota</taxon>
        <taxon>Bacilli</taxon>
        <taxon>Bacillales</taxon>
        <taxon>Bacillaceae</taxon>
        <taxon>Siminovitchia</taxon>
    </lineage>
</organism>
<dbReference type="InterPro" id="IPR002078">
    <property type="entry name" value="Sigma_54_int"/>
</dbReference>
<dbReference type="Pfam" id="PF25601">
    <property type="entry name" value="AAA_lid_14"/>
    <property type="match status" value="1"/>
</dbReference>
<keyword evidence="4" id="KW-0804">Transcription</keyword>
<dbReference type="PROSITE" id="PS50045">
    <property type="entry name" value="SIGMA54_INTERACT_4"/>
    <property type="match status" value="1"/>
</dbReference>
<dbReference type="InterPro" id="IPR035965">
    <property type="entry name" value="PAS-like_dom_sf"/>
</dbReference>
<accession>A0ABQ4KZK0</accession>
<dbReference type="InterPro" id="IPR002197">
    <property type="entry name" value="HTH_Fis"/>
</dbReference>
<dbReference type="Pfam" id="PF13426">
    <property type="entry name" value="PAS_9"/>
    <property type="match status" value="1"/>
</dbReference>
<dbReference type="InterPro" id="IPR009057">
    <property type="entry name" value="Homeodomain-like_sf"/>
</dbReference>
<dbReference type="InterPro" id="IPR000014">
    <property type="entry name" value="PAS"/>
</dbReference>
<feature type="domain" description="Sigma-54 factor interaction" evidence="5">
    <location>
        <begin position="262"/>
        <end position="490"/>
    </location>
</feature>
<dbReference type="PROSITE" id="PS00688">
    <property type="entry name" value="SIGMA54_INTERACT_3"/>
    <property type="match status" value="1"/>
</dbReference>
<dbReference type="Pfam" id="PF02954">
    <property type="entry name" value="HTH_8"/>
    <property type="match status" value="1"/>
</dbReference>
<sequence>MEQVDLENVWNVCFESMLIINREGQIKKANRSALRLFELSSKTLGETSVFELIPLEYQKFLMTTDEMTGISLSFGTKELLMNIVPFNDRFLLIIKDITQQQLLKYKLQQATEQKFLYDSILDMLEEGVCAINMEGKILFYNKKMGEVDLREPDSVKQKLFREAFPDIDEHSTILLKTLRLSKSLNYRETHFTNSGKAITTLSKSKTLNIGSKQVGAVEILKDITEQKQLEETIRNFKNDPVRENTYKSKNKNNNTRFQFKDIVFTSRVMRQTVDQARRAARTSSSTLIIGDTGTGKELFAQSIHNHSPRKNFPFIAQNCAALPEHLLEGLLFGTSVGSFTGAIDREGLIEQAHSGTLLLDEINSMGINLQAKLLRFLQEKTIQRLGAKKSIDVDVRVIATINEDPYAAIENGRLREDLFYRLSVVNIIIQPLKKRKEDIPVLIDHFLQKHSERLQIKVDKVESEVMDIFLNYEWPGNIRELEHTIEGCINMLDGENAIAYHHLSATFQARANEYAQITAGRDIPKLSLLSGGSLEEQKEKLERTLIQLALEEENGNVTRAGKLLGISRQNLNYKLKKYDLSQM</sequence>
<dbReference type="SMART" id="SM00382">
    <property type="entry name" value="AAA"/>
    <property type="match status" value="1"/>
</dbReference>
<dbReference type="InterPro" id="IPR027417">
    <property type="entry name" value="P-loop_NTPase"/>
</dbReference>
<dbReference type="SUPFAM" id="SSF52540">
    <property type="entry name" value="P-loop containing nucleoside triphosphate hydrolases"/>
    <property type="match status" value="1"/>
</dbReference>
<dbReference type="InterPro" id="IPR058031">
    <property type="entry name" value="AAA_lid_NorR"/>
</dbReference>
<proteinExistence type="predicted"/>
<keyword evidence="3" id="KW-0805">Transcription regulation</keyword>
<dbReference type="Proteomes" id="UP000680670">
    <property type="component" value="Unassembled WGS sequence"/>
</dbReference>
<dbReference type="InterPro" id="IPR025944">
    <property type="entry name" value="Sigma_54_int_dom_CS"/>
</dbReference>
<dbReference type="Gene3D" id="3.30.450.20">
    <property type="entry name" value="PAS domain"/>
    <property type="match status" value="2"/>
</dbReference>
<dbReference type="InterPro" id="IPR003593">
    <property type="entry name" value="AAA+_ATPase"/>
</dbReference>
<keyword evidence="7" id="KW-1185">Reference proteome</keyword>
<dbReference type="SUPFAM" id="SSF55785">
    <property type="entry name" value="PYP-like sensor domain (PAS domain)"/>
    <property type="match status" value="2"/>
</dbReference>
<evidence type="ECO:0000256" key="3">
    <source>
        <dbReference type="ARBA" id="ARBA00023015"/>
    </source>
</evidence>
<evidence type="ECO:0000256" key="4">
    <source>
        <dbReference type="ARBA" id="ARBA00023163"/>
    </source>
</evidence>
<evidence type="ECO:0000259" key="5">
    <source>
        <dbReference type="PROSITE" id="PS50045"/>
    </source>
</evidence>
<dbReference type="Gene3D" id="1.10.8.60">
    <property type="match status" value="1"/>
</dbReference>